<sequence>MSDRDGNTPLHCLNDLLVQNLIREASTLALLLLKAGGDINVVNNEGRTLLSYAVAVPEAEKLVHLLLDYGALVWPSRVCTIAARKNKEEDVVESLIREREESAFTWFIKSTLKHCEIRPGHLKILYLLCHSMSEEEGDPRRMKRRVLSTMIHYGRSYRVMGPIFSQLKRIISPFWTQPQPLKYLCKRKIRKAVGGGSVPRDLYLPKSLRDYLELERTEF</sequence>
<dbReference type="GO" id="GO:0035556">
    <property type="term" value="P:intracellular signal transduction"/>
    <property type="evidence" value="ECO:0007669"/>
    <property type="project" value="InterPro"/>
</dbReference>
<dbReference type="AlphaFoldDB" id="A0A0K2VB96"/>
<name>A0A0K2VB96_LEPSM</name>
<dbReference type="SUPFAM" id="SSF158235">
    <property type="entry name" value="SOCS box-like"/>
    <property type="match status" value="1"/>
</dbReference>
<proteinExistence type="predicted"/>
<protein>
    <submittedName>
        <fullName evidence="2">Putative LOC100166615 [Acyrthosiphon pisum]</fullName>
    </submittedName>
</protein>
<dbReference type="SMART" id="SM00969">
    <property type="entry name" value="SOCS_box"/>
    <property type="match status" value="1"/>
</dbReference>
<dbReference type="EMBL" id="HACA01030081">
    <property type="protein sequence ID" value="CDW47442.1"/>
    <property type="molecule type" value="Transcribed_RNA"/>
</dbReference>
<dbReference type="OrthoDB" id="194358at2759"/>
<dbReference type="Pfam" id="PF07525">
    <property type="entry name" value="SOCS_box"/>
    <property type="match status" value="1"/>
</dbReference>
<evidence type="ECO:0000313" key="2">
    <source>
        <dbReference type="EMBL" id="CDW47442.1"/>
    </source>
</evidence>
<accession>A0A0K2VB96</accession>
<dbReference type="InterPro" id="IPR036036">
    <property type="entry name" value="SOCS_box-like_dom_sf"/>
</dbReference>
<feature type="domain" description="SOCS box" evidence="1">
    <location>
        <begin position="166"/>
        <end position="218"/>
    </location>
</feature>
<dbReference type="PROSITE" id="PS50225">
    <property type="entry name" value="SOCS"/>
    <property type="match status" value="1"/>
</dbReference>
<dbReference type="InterPro" id="IPR036770">
    <property type="entry name" value="Ankyrin_rpt-contain_sf"/>
</dbReference>
<dbReference type="SUPFAM" id="SSF48403">
    <property type="entry name" value="Ankyrin repeat"/>
    <property type="match status" value="1"/>
</dbReference>
<dbReference type="Gene3D" id="1.25.40.20">
    <property type="entry name" value="Ankyrin repeat-containing domain"/>
    <property type="match status" value="1"/>
</dbReference>
<organism evidence="2">
    <name type="scientific">Lepeophtheirus salmonis</name>
    <name type="common">Salmon louse</name>
    <name type="synonym">Caligus salmonis</name>
    <dbReference type="NCBI Taxonomy" id="72036"/>
    <lineage>
        <taxon>Eukaryota</taxon>
        <taxon>Metazoa</taxon>
        <taxon>Ecdysozoa</taxon>
        <taxon>Arthropoda</taxon>
        <taxon>Crustacea</taxon>
        <taxon>Multicrustacea</taxon>
        <taxon>Hexanauplia</taxon>
        <taxon>Copepoda</taxon>
        <taxon>Siphonostomatoida</taxon>
        <taxon>Caligidae</taxon>
        <taxon>Lepeophtheirus</taxon>
    </lineage>
</organism>
<evidence type="ECO:0000259" key="1">
    <source>
        <dbReference type="PROSITE" id="PS50225"/>
    </source>
</evidence>
<reference evidence="2" key="1">
    <citation type="submission" date="2014-05" db="EMBL/GenBank/DDBJ databases">
        <authorList>
            <person name="Chronopoulou M."/>
        </authorList>
    </citation>
    <scope>NUCLEOTIDE SEQUENCE</scope>
    <source>
        <tissue evidence="2">Whole organism</tissue>
    </source>
</reference>
<dbReference type="InterPro" id="IPR001496">
    <property type="entry name" value="SOCS_box"/>
</dbReference>